<comment type="caution">
    <text evidence="2">The sequence shown here is derived from an EMBL/GenBank/DDBJ whole genome shotgun (WGS) entry which is preliminary data.</text>
</comment>
<evidence type="ECO:0000313" key="3">
    <source>
        <dbReference type="Proteomes" id="UP001203423"/>
    </source>
</evidence>
<feature type="transmembrane region" description="Helical" evidence="1">
    <location>
        <begin position="77"/>
        <end position="100"/>
    </location>
</feature>
<keyword evidence="1" id="KW-0812">Transmembrane</keyword>
<keyword evidence="1" id="KW-0472">Membrane</keyword>
<proteinExistence type="predicted"/>
<feature type="transmembrane region" description="Helical" evidence="1">
    <location>
        <begin position="121"/>
        <end position="142"/>
    </location>
</feature>
<dbReference type="RefSeq" id="WP_248939879.1">
    <property type="nucleotide sequence ID" value="NZ_JAKIKS010000027.1"/>
</dbReference>
<accession>A0ABT0LB69</accession>
<evidence type="ECO:0008006" key="4">
    <source>
        <dbReference type="Google" id="ProtNLM"/>
    </source>
</evidence>
<protein>
    <recommendedName>
        <fullName evidence="4">DNA gyrase subunit B</fullName>
    </recommendedName>
</protein>
<dbReference type="EMBL" id="JAKIKS010000027">
    <property type="protein sequence ID" value="MCL1124602.1"/>
    <property type="molecule type" value="Genomic_DNA"/>
</dbReference>
<evidence type="ECO:0000256" key="1">
    <source>
        <dbReference type="SAM" id="Phobius"/>
    </source>
</evidence>
<feature type="transmembrane region" description="Helical" evidence="1">
    <location>
        <begin position="27"/>
        <end position="46"/>
    </location>
</feature>
<sequence length="182" mass="20669">MKLFLQVATILVVLCYPIAVYFGLNYLPQGSIALLLCSLLVLRLFISKQKLKSLMLPLIAGIILTASSFIAKANDWLLYYPVVISTCMLLLFAHSLKWGPSIIERLARLKEPDLPEKAVPYLNKVTLIWCSFFIVNGAIAYYTAQYASLSAWTLYNGLISYLLMGILFAGEWLYRTFWLKKI</sequence>
<feature type="transmembrane region" description="Helical" evidence="1">
    <location>
        <begin position="154"/>
        <end position="174"/>
    </location>
</feature>
<feature type="transmembrane region" description="Helical" evidence="1">
    <location>
        <begin position="53"/>
        <end position="71"/>
    </location>
</feature>
<organism evidence="2 3">
    <name type="scientific">Shewanella surugensis</name>
    <dbReference type="NCBI Taxonomy" id="212020"/>
    <lineage>
        <taxon>Bacteria</taxon>
        <taxon>Pseudomonadati</taxon>
        <taxon>Pseudomonadota</taxon>
        <taxon>Gammaproteobacteria</taxon>
        <taxon>Alteromonadales</taxon>
        <taxon>Shewanellaceae</taxon>
        <taxon>Shewanella</taxon>
    </lineage>
</organism>
<reference evidence="2 3" key="1">
    <citation type="submission" date="2022-01" db="EMBL/GenBank/DDBJ databases">
        <title>Whole genome-based taxonomy of the Shewanellaceae.</title>
        <authorList>
            <person name="Martin-Rodriguez A.J."/>
        </authorList>
    </citation>
    <scope>NUCLEOTIDE SEQUENCE [LARGE SCALE GENOMIC DNA]</scope>
    <source>
        <strain evidence="2 3">DSM 17177</strain>
    </source>
</reference>
<name>A0ABT0LB69_9GAMM</name>
<evidence type="ECO:0000313" key="2">
    <source>
        <dbReference type="EMBL" id="MCL1124602.1"/>
    </source>
</evidence>
<dbReference type="Proteomes" id="UP001203423">
    <property type="component" value="Unassembled WGS sequence"/>
</dbReference>
<keyword evidence="3" id="KW-1185">Reference proteome</keyword>
<keyword evidence="1" id="KW-1133">Transmembrane helix</keyword>
<gene>
    <name evidence="2" type="ORF">L2764_08965</name>
</gene>